<gene>
    <name evidence="2" type="ORF">FRACYDRAFT_249207</name>
</gene>
<feature type="compositionally biased region" description="Basic and acidic residues" evidence="1">
    <location>
        <begin position="109"/>
        <end position="120"/>
    </location>
</feature>
<evidence type="ECO:0000313" key="2">
    <source>
        <dbReference type="EMBL" id="OEU08862.1"/>
    </source>
</evidence>
<feature type="region of interest" description="Disordered" evidence="1">
    <location>
        <begin position="37"/>
        <end position="90"/>
    </location>
</feature>
<organism evidence="2 3">
    <name type="scientific">Fragilariopsis cylindrus CCMP1102</name>
    <dbReference type="NCBI Taxonomy" id="635003"/>
    <lineage>
        <taxon>Eukaryota</taxon>
        <taxon>Sar</taxon>
        <taxon>Stramenopiles</taxon>
        <taxon>Ochrophyta</taxon>
        <taxon>Bacillariophyta</taxon>
        <taxon>Bacillariophyceae</taxon>
        <taxon>Bacillariophycidae</taxon>
        <taxon>Bacillariales</taxon>
        <taxon>Bacillariaceae</taxon>
        <taxon>Fragilariopsis</taxon>
    </lineage>
</organism>
<dbReference type="AlphaFoldDB" id="A0A1E7ESK9"/>
<dbReference type="KEGG" id="fcy:FRACYDRAFT_249207"/>
<evidence type="ECO:0000256" key="1">
    <source>
        <dbReference type="SAM" id="MobiDB-lite"/>
    </source>
</evidence>
<feature type="compositionally biased region" description="Low complexity" evidence="1">
    <location>
        <begin position="213"/>
        <end position="230"/>
    </location>
</feature>
<feature type="region of interest" description="Disordered" evidence="1">
    <location>
        <begin position="816"/>
        <end position="855"/>
    </location>
</feature>
<feature type="region of interest" description="Disordered" evidence="1">
    <location>
        <begin position="109"/>
        <end position="263"/>
    </location>
</feature>
<reference evidence="2 3" key="1">
    <citation type="submission" date="2016-09" db="EMBL/GenBank/DDBJ databases">
        <title>Extensive genetic diversity and differential bi-allelic expression allows diatom success in the polar Southern Ocean.</title>
        <authorList>
            <consortium name="DOE Joint Genome Institute"/>
            <person name="Mock T."/>
            <person name="Otillar R.P."/>
            <person name="Strauss J."/>
            <person name="Dupont C."/>
            <person name="Frickenhaus S."/>
            <person name="Maumus F."/>
            <person name="Mcmullan M."/>
            <person name="Sanges R."/>
            <person name="Schmutz J."/>
            <person name="Toseland A."/>
            <person name="Valas R."/>
            <person name="Veluchamy A."/>
            <person name="Ward B.J."/>
            <person name="Allen A."/>
            <person name="Barry K."/>
            <person name="Falciatore A."/>
            <person name="Ferrante M."/>
            <person name="Fortunato A.E."/>
            <person name="Gloeckner G."/>
            <person name="Gruber A."/>
            <person name="Hipkin R."/>
            <person name="Janech M."/>
            <person name="Kroth P."/>
            <person name="Leese F."/>
            <person name="Lindquist E."/>
            <person name="Lyon B.R."/>
            <person name="Martin J."/>
            <person name="Mayer C."/>
            <person name="Parker M."/>
            <person name="Quesneville H."/>
            <person name="Raymond J."/>
            <person name="Uhlig C."/>
            <person name="Valentin K.U."/>
            <person name="Worden A.Z."/>
            <person name="Armbrust E.V."/>
            <person name="Bowler C."/>
            <person name="Green B."/>
            <person name="Moulton V."/>
            <person name="Van Oosterhout C."/>
            <person name="Grigoriev I."/>
        </authorList>
    </citation>
    <scope>NUCLEOTIDE SEQUENCE [LARGE SCALE GENOMIC DNA]</scope>
    <source>
        <strain evidence="2 3">CCMP1102</strain>
    </source>
</reference>
<feature type="compositionally biased region" description="Basic and acidic residues" evidence="1">
    <location>
        <begin position="145"/>
        <end position="154"/>
    </location>
</feature>
<keyword evidence="3" id="KW-1185">Reference proteome</keyword>
<feature type="compositionally biased region" description="Basic and acidic residues" evidence="1">
    <location>
        <begin position="160"/>
        <end position="179"/>
    </location>
</feature>
<evidence type="ECO:0000313" key="3">
    <source>
        <dbReference type="Proteomes" id="UP000095751"/>
    </source>
</evidence>
<protein>
    <submittedName>
        <fullName evidence="2">Uncharacterized protein</fullName>
    </submittedName>
</protein>
<proteinExistence type="predicted"/>
<feature type="compositionally biased region" description="Polar residues" evidence="1">
    <location>
        <begin position="816"/>
        <end position="840"/>
    </location>
</feature>
<feature type="compositionally biased region" description="Basic and acidic residues" evidence="1">
    <location>
        <begin position="846"/>
        <end position="855"/>
    </location>
</feature>
<dbReference type="InParanoid" id="A0A1E7ESK9"/>
<feature type="compositionally biased region" description="Polar residues" evidence="1">
    <location>
        <begin position="669"/>
        <end position="679"/>
    </location>
</feature>
<accession>A0A1E7ESK9</accession>
<feature type="region of interest" description="Disordered" evidence="1">
    <location>
        <begin position="644"/>
        <end position="739"/>
    </location>
</feature>
<feature type="compositionally biased region" description="Basic residues" evidence="1">
    <location>
        <begin position="644"/>
        <end position="659"/>
    </location>
</feature>
<feature type="compositionally biased region" description="Basic and acidic residues" evidence="1">
    <location>
        <begin position="46"/>
        <end position="55"/>
    </location>
</feature>
<feature type="compositionally biased region" description="Polar residues" evidence="1">
    <location>
        <begin position="58"/>
        <end position="72"/>
    </location>
</feature>
<dbReference type="Proteomes" id="UP000095751">
    <property type="component" value="Unassembled WGS sequence"/>
</dbReference>
<feature type="compositionally biased region" description="Low complexity" evidence="1">
    <location>
        <begin position="241"/>
        <end position="261"/>
    </location>
</feature>
<sequence>MVLKTKLVQPGWSYGNDDDQYDNESLGSTKTALNLENSVKNPMKNKKNEHDEKICSKQGKQQTDDQGWTTIDANGKRKPRTTPGNSTSIDSIISSIDVEFKRDTNGTLEAKIDSPTRENRCTVPDKNVYETEGKKSTQATKKHEHQGEDKSTKETKHRNTKMETSRAQTIDKKTEEMKKQLGITSAEEEDTKPRLVKMAASGQSEETRMRTVTGTSSISKGTNNNNTSTNAEEEQSDKNNKNTNRNSNGDNNSNNNGNNNRQRVSICAPGEMETYTFTISWRPEDKAGVDGKMIIKSLMREMQHRTPQIVFHPTNSTSSPVPRDIHIINTDFPTTSASFDDFFDQMRNRGNTNQRTFMKVSMPHDEKELQRKLHNYLFHNKLYMNSPFIDDNTLEQVGFIENGHSRLLYRPTLELKIRNGLKEVMEGNRLSPQQVAQLKNLSSSIRVECHRGTVRAGPYQQQVVCEGIVLKTAKSQSKIAMELLSMLPDTLLGEYYRIIPKSLGNLLGYELYGRIVADTVNFQDTLRPITLMACHPSVFEDMYSVNIQNSSTVTVSKFISECCGAISIEETNETKEKGKYIVVVPEGKVDSARAAIGTMFQEFQQSGGRPAAMACLTEYKTYPLVNDSVTISGHAQLLSERIRSRYQNRPKTPIKKHHSSASYSYHGSTPGTSEQNLPTPQTPVPRSIRGIVKGKQTINSSIRPTQQWPATPIAQRQPTTTPTNQGEDRTVMSNLSPDDSAKTMMTNVSKMVESLGTVVTTMAKETANTNETMKQMMIQQATTMNNLMMIMTRNEDRRQGTPISISEIQPVIDLQQGSTPASTLTNSQYSLSQEQLPSSNKRPKHGLNDDETNRR</sequence>
<feature type="compositionally biased region" description="Polar residues" evidence="1">
    <location>
        <begin position="696"/>
        <end position="739"/>
    </location>
</feature>
<dbReference type="EMBL" id="KV784378">
    <property type="protein sequence ID" value="OEU08862.1"/>
    <property type="molecule type" value="Genomic_DNA"/>
</dbReference>
<name>A0A1E7ESK9_9STRA</name>